<evidence type="ECO:0000313" key="2">
    <source>
        <dbReference type="Proteomes" id="UP000479000"/>
    </source>
</evidence>
<accession>A0A6H5HV22</accession>
<dbReference type="AlphaFoldDB" id="A0A6H5HV22"/>
<keyword evidence="2" id="KW-1185">Reference proteome</keyword>
<name>A0A6H5HV22_9HEMI</name>
<dbReference type="Proteomes" id="UP000479000">
    <property type="component" value="Unassembled WGS sequence"/>
</dbReference>
<organism evidence="1 2">
    <name type="scientific">Nesidiocoris tenuis</name>
    <dbReference type="NCBI Taxonomy" id="355587"/>
    <lineage>
        <taxon>Eukaryota</taxon>
        <taxon>Metazoa</taxon>
        <taxon>Ecdysozoa</taxon>
        <taxon>Arthropoda</taxon>
        <taxon>Hexapoda</taxon>
        <taxon>Insecta</taxon>
        <taxon>Pterygota</taxon>
        <taxon>Neoptera</taxon>
        <taxon>Paraneoptera</taxon>
        <taxon>Hemiptera</taxon>
        <taxon>Heteroptera</taxon>
        <taxon>Panheteroptera</taxon>
        <taxon>Cimicomorpha</taxon>
        <taxon>Miridae</taxon>
        <taxon>Dicyphina</taxon>
        <taxon>Nesidiocoris</taxon>
    </lineage>
</organism>
<gene>
    <name evidence="1" type="ORF">NTEN_LOCUS22756</name>
</gene>
<reference evidence="1 2" key="1">
    <citation type="submission" date="2020-02" db="EMBL/GenBank/DDBJ databases">
        <authorList>
            <person name="Ferguson B K."/>
        </authorList>
    </citation>
    <scope>NUCLEOTIDE SEQUENCE [LARGE SCALE GENOMIC DNA]</scope>
</reference>
<protein>
    <submittedName>
        <fullName evidence="1">Uncharacterized protein</fullName>
    </submittedName>
</protein>
<proteinExistence type="predicted"/>
<evidence type="ECO:0000313" key="1">
    <source>
        <dbReference type="EMBL" id="CAB0019044.1"/>
    </source>
</evidence>
<dbReference type="EMBL" id="CADCXU010033679">
    <property type="protein sequence ID" value="CAB0019044.1"/>
    <property type="molecule type" value="Genomic_DNA"/>
</dbReference>
<feature type="non-terminal residue" evidence="1">
    <location>
        <position position="70"/>
    </location>
</feature>
<sequence>MVTTWPVCSSSSSLFWMFLSERQSNRRRPFKQMKNEPKSSEVHFLRKMNKNLNSSCHMDLIKNLAFQKYI</sequence>